<sequence>MRPALIALQFLTLLPIKLSSPPTLREQGYSLAFYPWVGLLLGALLCLLLSLVSDSSPALQAGLLLTAWVVLTGGLHLDGLADSADGWLGGLGNRERTLEIMRDPRCGSVAVITLVLVLLLKWLALWSLLEGSLPLWPVLLAVPLLSRASLPLLLLNTPNARPDGLADQLRRNAPAALCRVSAYAGLVMAVALLFGAWLALAMTALLAWLLLRSMQRRLGGVTGDTAGAWVELIECTLLLGLALA</sequence>
<dbReference type="EC" id="2.7.8.26" evidence="5 19"/>
<proteinExistence type="inferred from homology"/>
<organism evidence="20 21">
    <name type="scientific">Atopomonas hussainii</name>
    <dbReference type="NCBI Taxonomy" id="1429083"/>
    <lineage>
        <taxon>Bacteria</taxon>
        <taxon>Pseudomonadati</taxon>
        <taxon>Pseudomonadota</taxon>
        <taxon>Gammaproteobacteria</taxon>
        <taxon>Pseudomonadales</taxon>
        <taxon>Pseudomonadaceae</taxon>
        <taxon>Atopomonas</taxon>
    </lineage>
</organism>
<dbReference type="STRING" id="1429083.GCA_001885685_00273"/>
<evidence type="ECO:0000256" key="1">
    <source>
        <dbReference type="ARBA" id="ARBA00001946"/>
    </source>
</evidence>
<keyword evidence="21" id="KW-1185">Reference proteome</keyword>
<evidence type="ECO:0000256" key="8">
    <source>
        <dbReference type="ARBA" id="ARBA00022573"/>
    </source>
</evidence>
<evidence type="ECO:0000313" key="21">
    <source>
        <dbReference type="Proteomes" id="UP000185766"/>
    </source>
</evidence>
<evidence type="ECO:0000256" key="10">
    <source>
        <dbReference type="ARBA" id="ARBA00022692"/>
    </source>
</evidence>
<dbReference type="HAMAP" id="MF_00719">
    <property type="entry name" value="CobS"/>
    <property type="match status" value="1"/>
</dbReference>
<feature type="transmembrane region" description="Helical" evidence="19">
    <location>
        <begin position="108"/>
        <end position="128"/>
    </location>
</feature>
<feature type="transmembrane region" description="Helical" evidence="19">
    <location>
        <begin position="29"/>
        <end position="51"/>
    </location>
</feature>
<dbReference type="GO" id="GO:0008818">
    <property type="term" value="F:cobalamin 5'-phosphate synthase activity"/>
    <property type="evidence" value="ECO:0007669"/>
    <property type="project" value="UniProtKB-UniRule"/>
</dbReference>
<dbReference type="InterPro" id="IPR003805">
    <property type="entry name" value="CobS"/>
</dbReference>
<comment type="caution">
    <text evidence="19">Lacks conserved residue(s) required for the propagation of feature annotation.</text>
</comment>
<evidence type="ECO:0000256" key="17">
    <source>
        <dbReference type="ARBA" id="ARBA00048623"/>
    </source>
</evidence>
<evidence type="ECO:0000256" key="15">
    <source>
        <dbReference type="ARBA" id="ARBA00032605"/>
    </source>
</evidence>
<name>A0A1H7S7Q8_9GAMM</name>
<keyword evidence="7 19" id="KW-1003">Cell membrane</keyword>
<evidence type="ECO:0000256" key="18">
    <source>
        <dbReference type="ARBA" id="ARBA00049504"/>
    </source>
</evidence>
<dbReference type="GO" id="GO:0005886">
    <property type="term" value="C:plasma membrane"/>
    <property type="evidence" value="ECO:0007669"/>
    <property type="project" value="UniProtKB-SubCell"/>
</dbReference>
<accession>A0A1H7S7Q8</accession>
<comment type="pathway">
    <text evidence="3 19">Cofactor biosynthesis; adenosylcobalamin biosynthesis; adenosylcobalamin from cob(II)yrinate a,c-diamide: step 7/7.</text>
</comment>
<evidence type="ECO:0000313" key="20">
    <source>
        <dbReference type="EMBL" id="SEL68266.1"/>
    </source>
</evidence>
<dbReference type="Proteomes" id="UP000185766">
    <property type="component" value="Unassembled WGS sequence"/>
</dbReference>
<evidence type="ECO:0000256" key="12">
    <source>
        <dbReference type="ARBA" id="ARBA00022989"/>
    </source>
</evidence>
<protein>
    <recommendedName>
        <fullName evidence="6 19">Adenosylcobinamide-GDP ribazoletransferase</fullName>
        <ecNumber evidence="5 19">2.7.8.26</ecNumber>
    </recommendedName>
    <alternativeName>
        <fullName evidence="16 19">Cobalamin synthase</fullName>
    </alternativeName>
    <alternativeName>
        <fullName evidence="15 19">Cobalamin-5'-phosphate synthase</fullName>
    </alternativeName>
</protein>
<comment type="similarity">
    <text evidence="4 19">Belongs to the CobS family.</text>
</comment>
<comment type="cofactor">
    <cofactor evidence="1 19">
        <name>Mg(2+)</name>
        <dbReference type="ChEBI" id="CHEBI:18420"/>
    </cofactor>
</comment>
<dbReference type="UniPathway" id="UPA00148">
    <property type="reaction ID" value="UER00238"/>
</dbReference>
<comment type="subcellular location">
    <subcellularLocation>
        <location evidence="2 19">Cell membrane</location>
        <topology evidence="2 19">Multi-pass membrane protein</topology>
    </subcellularLocation>
</comment>
<keyword evidence="8 19" id="KW-0169">Cobalamin biosynthesis</keyword>
<evidence type="ECO:0000256" key="5">
    <source>
        <dbReference type="ARBA" id="ARBA00013200"/>
    </source>
</evidence>
<evidence type="ECO:0000256" key="9">
    <source>
        <dbReference type="ARBA" id="ARBA00022679"/>
    </source>
</evidence>
<dbReference type="EMBL" id="FOAS01000017">
    <property type="protein sequence ID" value="SEL68266.1"/>
    <property type="molecule type" value="Genomic_DNA"/>
</dbReference>
<evidence type="ECO:0000256" key="4">
    <source>
        <dbReference type="ARBA" id="ARBA00010561"/>
    </source>
</evidence>
<dbReference type="PANTHER" id="PTHR34148:SF1">
    <property type="entry name" value="ADENOSYLCOBINAMIDE-GDP RIBAZOLETRANSFERASE"/>
    <property type="match status" value="1"/>
</dbReference>
<keyword evidence="9 19" id="KW-0808">Transferase</keyword>
<dbReference type="NCBIfam" id="TIGR00317">
    <property type="entry name" value="cobS"/>
    <property type="match status" value="1"/>
</dbReference>
<gene>
    <name evidence="19" type="primary">cobS</name>
    <name evidence="20" type="ORF">SAMN05216214_11757</name>
</gene>
<evidence type="ECO:0000256" key="19">
    <source>
        <dbReference type="HAMAP-Rule" id="MF_00719"/>
    </source>
</evidence>
<evidence type="ECO:0000256" key="13">
    <source>
        <dbReference type="ARBA" id="ARBA00023136"/>
    </source>
</evidence>
<keyword evidence="12 19" id="KW-1133">Transmembrane helix</keyword>
<evidence type="ECO:0000256" key="2">
    <source>
        <dbReference type="ARBA" id="ARBA00004651"/>
    </source>
</evidence>
<dbReference type="RefSeq" id="WP_074870293.1">
    <property type="nucleotide sequence ID" value="NZ_FOAS01000017.1"/>
</dbReference>
<evidence type="ECO:0000256" key="3">
    <source>
        <dbReference type="ARBA" id="ARBA00004663"/>
    </source>
</evidence>
<dbReference type="NCBIfam" id="NF001278">
    <property type="entry name" value="PRK00235.1-5"/>
    <property type="match status" value="1"/>
</dbReference>
<evidence type="ECO:0000256" key="7">
    <source>
        <dbReference type="ARBA" id="ARBA00022475"/>
    </source>
</evidence>
<evidence type="ECO:0000256" key="14">
    <source>
        <dbReference type="ARBA" id="ARBA00025228"/>
    </source>
</evidence>
<evidence type="ECO:0000256" key="11">
    <source>
        <dbReference type="ARBA" id="ARBA00022842"/>
    </source>
</evidence>
<dbReference type="GO" id="GO:0009236">
    <property type="term" value="P:cobalamin biosynthetic process"/>
    <property type="evidence" value="ECO:0007669"/>
    <property type="project" value="UniProtKB-UniRule"/>
</dbReference>
<keyword evidence="10 19" id="KW-0812">Transmembrane</keyword>
<dbReference type="Pfam" id="PF02654">
    <property type="entry name" value="CobS"/>
    <property type="match status" value="1"/>
</dbReference>
<comment type="catalytic activity">
    <reaction evidence="18 19">
        <text>alpha-ribazole 5'-phosphate + adenosylcob(III)inamide-GDP = adenosylcob(III)alamin 5'-phosphate + GMP + H(+)</text>
        <dbReference type="Rhea" id="RHEA:23560"/>
        <dbReference type="ChEBI" id="CHEBI:15378"/>
        <dbReference type="ChEBI" id="CHEBI:57918"/>
        <dbReference type="ChEBI" id="CHEBI:58115"/>
        <dbReference type="ChEBI" id="CHEBI:60487"/>
        <dbReference type="ChEBI" id="CHEBI:60493"/>
        <dbReference type="EC" id="2.7.8.26"/>
    </reaction>
</comment>
<keyword evidence="13 19" id="KW-0472">Membrane</keyword>
<keyword evidence="11 19" id="KW-0460">Magnesium</keyword>
<reference evidence="20 21" key="1">
    <citation type="submission" date="2016-10" db="EMBL/GenBank/DDBJ databases">
        <authorList>
            <person name="de Groot N.N."/>
        </authorList>
    </citation>
    <scope>NUCLEOTIDE SEQUENCE [LARGE SCALE GENOMIC DNA]</scope>
    <source>
        <strain evidence="20 21">JCM 19513</strain>
    </source>
</reference>
<evidence type="ECO:0000256" key="16">
    <source>
        <dbReference type="ARBA" id="ARBA00032853"/>
    </source>
</evidence>
<evidence type="ECO:0000256" key="6">
    <source>
        <dbReference type="ARBA" id="ARBA00015850"/>
    </source>
</evidence>
<dbReference type="AlphaFoldDB" id="A0A1H7S7Q8"/>
<comment type="function">
    <text evidence="14 19">Joins adenosylcobinamide-GDP and alpha-ribazole to generate adenosylcobalamin (Ado-cobalamin). Also synthesizes adenosylcobalamin 5'-phosphate from adenosylcobinamide-GDP and alpha-ribazole 5'-phosphate.</text>
</comment>
<dbReference type="GO" id="GO:0051073">
    <property type="term" value="F:adenosylcobinamide-GDP ribazoletransferase activity"/>
    <property type="evidence" value="ECO:0007669"/>
    <property type="project" value="UniProtKB-UniRule"/>
</dbReference>
<feature type="transmembrane region" description="Helical" evidence="19">
    <location>
        <begin position="182"/>
        <end position="211"/>
    </location>
</feature>
<dbReference type="PANTHER" id="PTHR34148">
    <property type="entry name" value="ADENOSYLCOBINAMIDE-GDP RIBAZOLETRANSFERASE"/>
    <property type="match status" value="1"/>
</dbReference>
<comment type="catalytic activity">
    <reaction evidence="17 19">
        <text>alpha-ribazole + adenosylcob(III)inamide-GDP = adenosylcob(III)alamin + GMP + H(+)</text>
        <dbReference type="Rhea" id="RHEA:16049"/>
        <dbReference type="ChEBI" id="CHEBI:10329"/>
        <dbReference type="ChEBI" id="CHEBI:15378"/>
        <dbReference type="ChEBI" id="CHEBI:18408"/>
        <dbReference type="ChEBI" id="CHEBI:58115"/>
        <dbReference type="ChEBI" id="CHEBI:60487"/>
        <dbReference type="EC" id="2.7.8.26"/>
    </reaction>
</comment>